<evidence type="ECO:0000313" key="4">
    <source>
        <dbReference type="Proteomes" id="UP000654075"/>
    </source>
</evidence>
<evidence type="ECO:0000313" key="2">
    <source>
        <dbReference type="EMBL" id="CAE8724244.1"/>
    </source>
</evidence>
<dbReference type="EMBL" id="CAJNNV010024854">
    <property type="protein sequence ID" value="CAE8610864.1"/>
    <property type="molecule type" value="Genomic_DNA"/>
</dbReference>
<dbReference type="Proteomes" id="UP000626109">
    <property type="component" value="Unassembled WGS sequence"/>
</dbReference>
<evidence type="ECO:0000313" key="3">
    <source>
        <dbReference type="Proteomes" id="UP000626109"/>
    </source>
</evidence>
<organism evidence="2 3">
    <name type="scientific">Polarella glacialis</name>
    <name type="common">Dinoflagellate</name>
    <dbReference type="NCBI Taxonomy" id="89957"/>
    <lineage>
        <taxon>Eukaryota</taxon>
        <taxon>Sar</taxon>
        <taxon>Alveolata</taxon>
        <taxon>Dinophyceae</taxon>
        <taxon>Suessiales</taxon>
        <taxon>Suessiaceae</taxon>
        <taxon>Polarella</taxon>
    </lineage>
</organism>
<dbReference type="EMBL" id="CAJNNW010034863">
    <property type="protein sequence ID" value="CAE8724244.1"/>
    <property type="molecule type" value="Genomic_DNA"/>
</dbReference>
<dbReference type="AlphaFoldDB" id="A0A813LB16"/>
<keyword evidence="4" id="KW-1185">Reference proteome</keyword>
<protein>
    <submittedName>
        <fullName evidence="2">Uncharacterized protein</fullName>
    </submittedName>
</protein>
<comment type="caution">
    <text evidence="2">The sequence shown here is derived from an EMBL/GenBank/DDBJ whole genome shotgun (WGS) entry which is preliminary data.</text>
</comment>
<proteinExistence type="predicted"/>
<dbReference type="Proteomes" id="UP000654075">
    <property type="component" value="Unassembled WGS sequence"/>
</dbReference>
<feature type="non-terminal residue" evidence="2">
    <location>
        <position position="1"/>
    </location>
</feature>
<sequence>MDYFRNSIDFKCKSCGKDRACYQRAIRRLHKQCGIHYVCPLSCFRSGELCLDYFRNSIVLGIDKKNTHELVLVCGSTRIPKVQAMIQSINPDEISLWSCCAGR</sequence>
<dbReference type="Gene3D" id="3.30.420.40">
    <property type="match status" value="1"/>
</dbReference>
<gene>
    <name evidence="1" type="ORF">PGLA1383_LOCUS28672</name>
    <name evidence="2" type="ORF">PGLA2088_LOCUS43603</name>
</gene>
<evidence type="ECO:0000313" key="1">
    <source>
        <dbReference type="EMBL" id="CAE8610864.1"/>
    </source>
</evidence>
<name>A0A813LB16_POLGL</name>
<reference evidence="2" key="1">
    <citation type="submission" date="2021-02" db="EMBL/GenBank/DDBJ databases">
        <authorList>
            <person name="Dougan E. K."/>
            <person name="Rhodes N."/>
            <person name="Thang M."/>
            <person name="Chan C."/>
        </authorList>
    </citation>
    <scope>NUCLEOTIDE SEQUENCE</scope>
</reference>
<accession>A0A813LB16</accession>